<dbReference type="GO" id="GO:0035435">
    <property type="term" value="P:phosphate ion transmembrane transport"/>
    <property type="evidence" value="ECO:0007669"/>
    <property type="project" value="TreeGrafter"/>
</dbReference>
<feature type="transmembrane region" description="Helical" evidence="6">
    <location>
        <begin position="76"/>
        <end position="99"/>
    </location>
</feature>
<keyword evidence="6" id="KW-0592">Phosphate transport</keyword>
<comment type="subcellular location">
    <subcellularLocation>
        <location evidence="1 6">Membrane</location>
        <topology evidence="1 6">Multi-pass membrane protein</topology>
    </subcellularLocation>
</comment>
<protein>
    <recommendedName>
        <fullName evidence="6">Phosphate transporter</fullName>
    </recommendedName>
</protein>
<gene>
    <name evidence="7" type="ORF">GT755_21260</name>
</gene>
<keyword evidence="4 6" id="KW-1133">Transmembrane helix</keyword>
<dbReference type="GO" id="GO:0005315">
    <property type="term" value="F:phosphate transmembrane transporter activity"/>
    <property type="evidence" value="ECO:0007669"/>
    <property type="project" value="InterPro"/>
</dbReference>
<dbReference type="Proteomes" id="UP000479526">
    <property type="component" value="Unassembled WGS sequence"/>
</dbReference>
<dbReference type="GO" id="GO:0016020">
    <property type="term" value="C:membrane"/>
    <property type="evidence" value="ECO:0007669"/>
    <property type="project" value="UniProtKB-SubCell"/>
</dbReference>
<feature type="transmembrane region" description="Helical" evidence="6">
    <location>
        <begin position="44"/>
        <end position="64"/>
    </location>
</feature>
<proteinExistence type="inferred from homology"/>
<evidence type="ECO:0000256" key="4">
    <source>
        <dbReference type="ARBA" id="ARBA00022989"/>
    </source>
</evidence>
<feature type="transmembrane region" description="Helical" evidence="6">
    <location>
        <begin position="334"/>
        <end position="354"/>
    </location>
</feature>
<name>A0A7C9MYN0_9ACTN</name>
<feature type="transmembrane region" description="Helical" evidence="6">
    <location>
        <begin position="135"/>
        <end position="160"/>
    </location>
</feature>
<evidence type="ECO:0000256" key="3">
    <source>
        <dbReference type="ARBA" id="ARBA00022692"/>
    </source>
</evidence>
<evidence type="ECO:0000256" key="1">
    <source>
        <dbReference type="ARBA" id="ARBA00004141"/>
    </source>
</evidence>
<feature type="transmembrane region" description="Helical" evidence="6">
    <location>
        <begin position="218"/>
        <end position="240"/>
    </location>
</feature>
<keyword evidence="3 6" id="KW-0812">Transmembrane</keyword>
<sequence>MNGDLVLLIVVVITALSFDFTNGFHDTANAMATSIATGALKPKVAVALSAVLNFVGAFLSLKVAATIANGIVDSGAITLTVVFAGLVGGLAWNLITWYYGIPSSSSHALIGGVVGATLLASGIKAVKGEGLMSHVIIPAVLAPVAAIAVATVGTFLVYVLTRQVAEKTRTKGFKIGQIGSASLVSLAHGTNDAQKTMGIITLALIANGTITQHAGTPFWVVVCSATAIAAGTYIGGWRVIRTLGKGLTEIETPQGFAAETSSATVILTSTHFGFPLSTTQVCTGSVIGAGLGKRLAQVRWSVAARMGLAWLITLPAAALVGAVAFGAAHLIGGALGVIVVFTAAVVFAALLYLASRKTAVNAGNVNDEWVGSGTPTQVGTPV</sequence>
<keyword evidence="2 6" id="KW-0813">Transport</keyword>
<evidence type="ECO:0000256" key="6">
    <source>
        <dbReference type="RuleBase" id="RU363058"/>
    </source>
</evidence>
<dbReference type="PANTHER" id="PTHR11101">
    <property type="entry name" value="PHOSPHATE TRANSPORTER"/>
    <property type="match status" value="1"/>
</dbReference>
<dbReference type="AlphaFoldDB" id="A0A7C9MYN0"/>
<dbReference type="PANTHER" id="PTHR11101:SF54">
    <property type="entry name" value="LOW-AFFINITY INORGANIC PHOSPHATE TRANSPORTER-RELATED"/>
    <property type="match status" value="1"/>
</dbReference>
<evidence type="ECO:0000313" key="7">
    <source>
        <dbReference type="EMBL" id="NAS24211.1"/>
    </source>
</evidence>
<keyword evidence="5 6" id="KW-0472">Membrane</keyword>
<feature type="transmembrane region" description="Helical" evidence="6">
    <location>
        <begin position="308"/>
        <end position="328"/>
    </location>
</feature>
<feature type="transmembrane region" description="Helical" evidence="6">
    <location>
        <begin position="105"/>
        <end position="123"/>
    </location>
</feature>
<comment type="caution">
    <text evidence="7">The sequence shown here is derived from an EMBL/GenBank/DDBJ whole genome shotgun (WGS) entry which is preliminary data.</text>
</comment>
<organism evidence="7 8">
    <name type="scientific">Herbidospora solisilvae</name>
    <dbReference type="NCBI Taxonomy" id="2696284"/>
    <lineage>
        <taxon>Bacteria</taxon>
        <taxon>Bacillati</taxon>
        <taxon>Actinomycetota</taxon>
        <taxon>Actinomycetes</taxon>
        <taxon>Streptosporangiales</taxon>
        <taxon>Streptosporangiaceae</taxon>
        <taxon>Herbidospora</taxon>
    </lineage>
</organism>
<dbReference type="InterPro" id="IPR001204">
    <property type="entry name" value="Phos_transporter"/>
</dbReference>
<keyword evidence="8" id="KW-1185">Reference proteome</keyword>
<evidence type="ECO:0000256" key="5">
    <source>
        <dbReference type="ARBA" id="ARBA00023136"/>
    </source>
</evidence>
<dbReference type="RefSeq" id="WP_161481408.1">
    <property type="nucleotide sequence ID" value="NZ_WXEW01000006.1"/>
</dbReference>
<dbReference type="Pfam" id="PF01384">
    <property type="entry name" value="PHO4"/>
    <property type="match status" value="2"/>
</dbReference>
<dbReference type="EMBL" id="WXEW01000006">
    <property type="protein sequence ID" value="NAS24211.1"/>
    <property type="molecule type" value="Genomic_DNA"/>
</dbReference>
<accession>A0A7C9MYN0</accession>
<evidence type="ECO:0000256" key="2">
    <source>
        <dbReference type="ARBA" id="ARBA00022448"/>
    </source>
</evidence>
<reference evidence="7 8" key="1">
    <citation type="submission" date="2020-01" db="EMBL/GenBank/DDBJ databases">
        <title>Herbidospora sp. NEAU-GS84 nov., a novel actinomycete isolated from soil.</title>
        <authorList>
            <person name="Han L."/>
        </authorList>
    </citation>
    <scope>NUCLEOTIDE SEQUENCE [LARGE SCALE GENOMIC DNA]</scope>
    <source>
        <strain evidence="7 8">NEAU-GS84</strain>
    </source>
</reference>
<evidence type="ECO:0000313" key="8">
    <source>
        <dbReference type="Proteomes" id="UP000479526"/>
    </source>
</evidence>
<comment type="similarity">
    <text evidence="6">Belongs to the inorganic phosphate transporter (PiT) (TC 2.A.20) family.</text>
</comment>